<evidence type="ECO:0000256" key="1">
    <source>
        <dbReference type="SAM" id="MobiDB-lite"/>
    </source>
</evidence>
<evidence type="ECO:0000256" key="2">
    <source>
        <dbReference type="SAM" id="Phobius"/>
    </source>
</evidence>
<accession>A0A1G6UUS1</accession>
<proteinExistence type="predicted"/>
<feature type="transmembrane region" description="Helical" evidence="2">
    <location>
        <begin position="45"/>
        <end position="66"/>
    </location>
</feature>
<keyword evidence="2" id="KW-1133">Transmembrane helix</keyword>
<feature type="region of interest" description="Disordered" evidence="1">
    <location>
        <begin position="78"/>
        <end position="114"/>
    </location>
</feature>
<dbReference type="EMBL" id="FNAG01000002">
    <property type="protein sequence ID" value="SDD44305.1"/>
    <property type="molecule type" value="Genomic_DNA"/>
</dbReference>
<sequence>MSRAQRRRIEREQAKADCRAAKRAVALERRILQHDRWSSRSSTSLLGLTGEFLWHLAWAPLAIWLWPLAQIGRLMGIDTSETGPPRHRPAWMPAPDQGAVAARERDDTHKPSNR</sequence>
<name>A0A1G6UUS1_9GAMM</name>
<organism evidence="3 4">
    <name type="scientific">Aquimonas voraii</name>
    <dbReference type="NCBI Taxonomy" id="265719"/>
    <lineage>
        <taxon>Bacteria</taxon>
        <taxon>Pseudomonadati</taxon>
        <taxon>Pseudomonadota</taxon>
        <taxon>Gammaproteobacteria</taxon>
        <taxon>Lysobacterales</taxon>
        <taxon>Lysobacteraceae</taxon>
        <taxon>Aquimonas</taxon>
    </lineage>
</organism>
<evidence type="ECO:0000313" key="3">
    <source>
        <dbReference type="EMBL" id="SDD44305.1"/>
    </source>
</evidence>
<dbReference type="AlphaFoldDB" id="A0A1G6UUS1"/>
<keyword evidence="2" id="KW-0472">Membrane</keyword>
<gene>
    <name evidence="3" type="ORF">SAMN04488509_102473</name>
</gene>
<protein>
    <submittedName>
        <fullName evidence="3">Uncharacterized protein</fullName>
    </submittedName>
</protein>
<keyword evidence="2" id="KW-0812">Transmembrane</keyword>
<dbReference type="STRING" id="265719.SAMN04488509_102473"/>
<keyword evidence="4" id="KW-1185">Reference proteome</keyword>
<dbReference type="Proteomes" id="UP000199603">
    <property type="component" value="Unassembled WGS sequence"/>
</dbReference>
<evidence type="ECO:0000313" key="4">
    <source>
        <dbReference type="Proteomes" id="UP000199603"/>
    </source>
</evidence>
<reference evidence="3 4" key="1">
    <citation type="submission" date="2016-10" db="EMBL/GenBank/DDBJ databases">
        <authorList>
            <person name="de Groot N.N."/>
        </authorList>
    </citation>
    <scope>NUCLEOTIDE SEQUENCE [LARGE SCALE GENOMIC DNA]</scope>
    <source>
        <strain evidence="3 4">DSM 16957</strain>
    </source>
</reference>
<feature type="compositionally biased region" description="Basic and acidic residues" evidence="1">
    <location>
        <begin position="102"/>
        <end position="114"/>
    </location>
</feature>